<sequence length="116" mass="12658">MTRTEPVHRKITAYLREEVLPQLKVGEELPTIGALGNLFDVGGVQTVRDAIQPLKDEGFVETRMAPTRRWVLVKPYTAPQPVPGAQTLDQLRESLVAAQTAVAASLALVDTLRKAA</sequence>
<feature type="domain" description="HTH gntR-type" evidence="4">
    <location>
        <begin position="10"/>
        <end position="63"/>
    </location>
</feature>
<dbReference type="SUPFAM" id="SSF46785">
    <property type="entry name" value="Winged helix' DNA-binding domain"/>
    <property type="match status" value="1"/>
</dbReference>
<gene>
    <name evidence="6" type="ORF">FB380_004816</name>
    <name evidence="5" type="ORF">GCM10011589_48180</name>
</gene>
<reference evidence="5" key="1">
    <citation type="journal article" date="2014" name="Int. J. Syst. Evol. Microbiol.">
        <title>Complete genome of a new Firmicutes species belonging to the dominant human colonic microbiota ('Ruminococcus bicirculans') reveals two chromosomes and a selective capacity to utilize plant glucans.</title>
        <authorList>
            <consortium name="NISC Comparative Sequencing Program"/>
            <person name="Wegmann U."/>
            <person name="Louis P."/>
            <person name="Goesmann A."/>
            <person name="Henrissat B."/>
            <person name="Duncan S.H."/>
            <person name="Flint H.J."/>
        </authorList>
    </citation>
    <scope>NUCLEOTIDE SEQUENCE</scope>
    <source>
        <strain evidence="5">CGMCC 4.5581</strain>
    </source>
</reference>
<keyword evidence="8" id="KW-1185">Reference proteome</keyword>
<accession>A0A846LX20</accession>
<evidence type="ECO:0000313" key="6">
    <source>
        <dbReference type="EMBL" id="NIH70305.1"/>
    </source>
</evidence>
<evidence type="ECO:0000256" key="1">
    <source>
        <dbReference type="ARBA" id="ARBA00023015"/>
    </source>
</evidence>
<dbReference type="EMBL" id="BMMI01000022">
    <property type="protein sequence ID" value="GGL86151.1"/>
    <property type="molecule type" value="Genomic_DNA"/>
</dbReference>
<dbReference type="Proteomes" id="UP000552836">
    <property type="component" value="Unassembled WGS sequence"/>
</dbReference>
<keyword evidence="1" id="KW-0805">Transcription regulation</keyword>
<keyword evidence="3" id="KW-0804">Transcription</keyword>
<dbReference type="InterPro" id="IPR036390">
    <property type="entry name" value="WH_DNA-bd_sf"/>
</dbReference>
<dbReference type="GO" id="GO:0003700">
    <property type="term" value="F:DNA-binding transcription factor activity"/>
    <property type="evidence" value="ECO:0007669"/>
    <property type="project" value="InterPro"/>
</dbReference>
<reference evidence="8" key="2">
    <citation type="journal article" date="2019" name="Int. J. Syst. Evol. Microbiol.">
        <title>The Global Catalogue of Microorganisms (GCM) 10K type strain sequencing project: providing services to taxonomists for standard genome sequencing and annotation.</title>
        <authorList>
            <consortium name="The Broad Institute Genomics Platform"/>
            <consortium name="The Broad Institute Genome Sequencing Center for Infectious Disease"/>
            <person name="Wu L."/>
            <person name="Ma J."/>
        </authorList>
    </citation>
    <scope>NUCLEOTIDE SEQUENCE [LARGE SCALE GENOMIC DNA]</scope>
    <source>
        <strain evidence="8">CGMCC 4.5581</strain>
    </source>
</reference>
<evidence type="ECO:0000259" key="4">
    <source>
        <dbReference type="Pfam" id="PF00392"/>
    </source>
</evidence>
<evidence type="ECO:0000313" key="5">
    <source>
        <dbReference type="EMBL" id="GGL86151.1"/>
    </source>
</evidence>
<dbReference type="InterPro" id="IPR000524">
    <property type="entry name" value="Tscrpt_reg_HTH_GntR"/>
</dbReference>
<evidence type="ECO:0000256" key="3">
    <source>
        <dbReference type="ARBA" id="ARBA00023163"/>
    </source>
</evidence>
<keyword evidence="2 6" id="KW-0238">DNA-binding</keyword>
<dbReference type="Gene3D" id="1.10.10.10">
    <property type="entry name" value="Winged helix-like DNA-binding domain superfamily/Winged helix DNA-binding domain"/>
    <property type="match status" value="1"/>
</dbReference>
<evidence type="ECO:0000313" key="7">
    <source>
        <dbReference type="Proteomes" id="UP000552836"/>
    </source>
</evidence>
<dbReference type="InterPro" id="IPR036388">
    <property type="entry name" value="WH-like_DNA-bd_sf"/>
</dbReference>
<organism evidence="6 7">
    <name type="scientific">Modestobacter marinus</name>
    <dbReference type="NCBI Taxonomy" id="477641"/>
    <lineage>
        <taxon>Bacteria</taxon>
        <taxon>Bacillati</taxon>
        <taxon>Actinomycetota</taxon>
        <taxon>Actinomycetes</taxon>
        <taxon>Geodermatophilales</taxon>
        <taxon>Geodermatophilaceae</taxon>
        <taxon>Modestobacter</taxon>
    </lineage>
</organism>
<dbReference type="EMBL" id="JAAMPA010000008">
    <property type="protein sequence ID" value="NIH70305.1"/>
    <property type="molecule type" value="Genomic_DNA"/>
</dbReference>
<evidence type="ECO:0000313" key="8">
    <source>
        <dbReference type="Proteomes" id="UP000648663"/>
    </source>
</evidence>
<reference evidence="6 7" key="3">
    <citation type="submission" date="2020-02" db="EMBL/GenBank/DDBJ databases">
        <title>Sequencing the genomes of 1000 actinobacteria strains.</title>
        <authorList>
            <person name="Klenk H.-P."/>
        </authorList>
    </citation>
    <scope>NUCLEOTIDE SEQUENCE [LARGE SCALE GENOMIC DNA]</scope>
    <source>
        <strain evidence="6 7">DSM 45201</strain>
    </source>
</reference>
<dbReference type="Pfam" id="PF00392">
    <property type="entry name" value="GntR"/>
    <property type="match status" value="1"/>
</dbReference>
<dbReference type="GO" id="GO:0003677">
    <property type="term" value="F:DNA binding"/>
    <property type="evidence" value="ECO:0007669"/>
    <property type="project" value="UniProtKB-KW"/>
</dbReference>
<reference evidence="5" key="4">
    <citation type="submission" date="2024-05" db="EMBL/GenBank/DDBJ databases">
        <authorList>
            <person name="Sun Q."/>
            <person name="Zhou Y."/>
        </authorList>
    </citation>
    <scope>NUCLEOTIDE SEQUENCE</scope>
    <source>
        <strain evidence="5">CGMCC 4.5581</strain>
    </source>
</reference>
<proteinExistence type="predicted"/>
<dbReference type="Proteomes" id="UP000648663">
    <property type="component" value="Unassembled WGS sequence"/>
</dbReference>
<name>A0A846LX20_9ACTN</name>
<protein>
    <submittedName>
        <fullName evidence="6">DNA-binding transcriptional regulator YhcF (GntR family)</fullName>
    </submittedName>
</protein>
<evidence type="ECO:0000256" key="2">
    <source>
        <dbReference type="ARBA" id="ARBA00023125"/>
    </source>
</evidence>
<dbReference type="RefSeq" id="WP_166757845.1">
    <property type="nucleotide sequence ID" value="NZ_BAABJU010000033.1"/>
</dbReference>
<dbReference type="AlphaFoldDB" id="A0A846LX20"/>
<comment type="caution">
    <text evidence="6">The sequence shown here is derived from an EMBL/GenBank/DDBJ whole genome shotgun (WGS) entry which is preliminary data.</text>
</comment>